<protein>
    <recommendedName>
        <fullName evidence="3">RiboL-PSP-HEPN domain-containing protein</fullName>
    </recommendedName>
</protein>
<gene>
    <name evidence="1" type="ORF">MSL71_52140</name>
</gene>
<evidence type="ECO:0000313" key="2">
    <source>
        <dbReference type="Proteomes" id="UP000507962"/>
    </source>
</evidence>
<sequence length="228" mass="26731">MEILENIQKNIDDFKADILKLDQFLTGTRVSYSFFQHKYPEVQKEFSEKTRSEEEVEGMHIFENLNDSISIHEVEVLKYCFINIIARTDAFLNDIARSIYLWKKPDLQEKAREKIILNFSHSSFKDKLKHFKKEFELTFPHIENKESTIVELFSTRNIILHNNCLVNETYLKINRDSKLRVGDERVIGEEYLKLTFVMAVIIARSIEEQVHLKANNANAADAKSRAAD</sequence>
<reference evidence="1 2" key="1">
    <citation type="submission" date="2019-03" db="EMBL/GenBank/DDBJ databases">
        <authorList>
            <person name="Nijsse B."/>
        </authorList>
    </citation>
    <scope>NUCLEOTIDE SEQUENCE [LARGE SCALE GENOMIC DNA]</scope>
    <source>
        <strain evidence="1">Desulfoluna butyratoxydans MSL71</strain>
    </source>
</reference>
<evidence type="ECO:0000313" key="1">
    <source>
        <dbReference type="EMBL" id="VFQ47514.1"/>
    </source>
</evidence>
<proteinExistence type="predicted"/>
<dbReference type="RefSeq" id="WP_180147465.1">
    <property type="nucleotide sequence ID" value="NZ_CAADHO010000021.1"/>
</dbReference>
<accession>A0A4U8YUD6</accession>
<keyword evidence="2" id="KW-1185">Reference proteome</keyword>
<dbReference type="EMBL" id="CAADHO010000021">
    <property type="protein sequence ID" value="VFQ47514.1"/>
    <property type="molecule type" value="Genomic_DNA"/>
</dbReference>
<dbReference type="AlphaFoldDB" id="A0A4U8YUD6"/>
<evidence type="ECO:0008006" key="3">
    <source>
        <dbReference type="Google" id="ProtNLM"/>
    </source>
</evidence>
<name>A0A4U8YUD6_9BACT</name>
<dbReference type="Proteomes" id="UP000507962">
    <property type="component" value="Unassembled WGS sequence"/>
</dbReference>
<organism evidence="1 2">
    <name type="scientific">Desulfoluna butyratoxydans</name>
    <dbReference type="NCBI Taxonomy" id="231438"/>
    <lineage>
        <taxon>Bacteria</taxon>
        <taxon>Pseudomonadati</taxon>
        <taxon>Thermodesulfobacteriota</taxon>
        <taxon>Desulfobacteria</taxon>
        <taxon>Desulfobacterales</taxon>
        <taxon>Desulfolunaceae</taxon>
        <taxon>Desulfoluna</taxon>
    </lineage>
</organism>